<comment type="caution">
    <text evidence="1">The sequence shown here is derived from an EMBL/GenBank/DDBJ whole genome shotgun (WGS) entry which is preliminary data.</text>
</comment>
<name>A0ABP9EF45_9GAMM</name>
<proteinExistence type="predicted"/>
<sequence length="77" mass="8329">MPWTNSPRSTAQNNSLSFNILSAFTAAESLSTLRLIGPVSLKAGRIMEAKPFSVNCNLQFREPSGQIPPNPIKLATV</sequence>
<reference evidence="2" key="1">
    <citation type="journal article" date="2019" name="Int. J. Syst. Evol. Microbiol.">
        <title>The Global Catalogue of Microorganisms (GCM) 10K type strain sequencing project: providing services to taxonomists for standard genome sequencing and annotation.</title>
        <authorList>
            <consortium name="The Broad Institute Genomics Platform"/>
            <consortium name="The Broad Institute Genome Sequencing Center for Infectious Disease"/>
            <person name="Wu L."/>
            <person name="Ma J."/>
        </authorList>
    </citation>
    <scope>NUCLEOTIDE SEQUENCE [LARGE SCALE GENOMIC DNA]</scope>
    <source>
        <strain evidence="2">JCM 18401</strain>
    </source>
</reference>
<accession>A0ABP9EF45</accession>
<protein>
    <submittedName>
        <fullName evidence="1">Uncharacterized protein</fullName>
    </submittedName>
</protein>
<evidence type="ECO:0000313" key="1">
    <source>
        <dbReference type="EMBL" id="GAA4873009.1"/>
    </source>
</evidence>
<gene>
    <name evidence="1" type="ORF">GCM10023333_02290</name>
</gene>
<organism evidence="1 2">
    <name type="scientific">Ferrimonas pelagia</name>
    <dbReference type="NCBI Taxonomy" id="1177826"/>
    <lineage>
        <taxon>Bacteria</taxon>
        <taxon>Pseudomonadati</taxon>
        <taxon>Pseudomonadota</taxon>
        <taxon>Gammaproteobacteria</taxon>
        <taxon>Alteromonadales</taxon>
        <taxon>Ferrimonadaceae</taxon>
        <taxon>Ferrimonas</taxon>
    </lineage>
</organism>
<dbReference type="EMBL" id="BAABJZ010000004">
    <property type="protein sequence ID" value="GAA4873009.1"/>
    <property type="molecule type" value="Genomic_DNA"/>
</dbReference>
<evidence type="ECO:0000313" key="2">
    <source>
        <dbReference type="Proteomes" id="UP001499988"/>
    </source>
</evidence>
<dbReference type="Proteomes" id="UP001499988">
    <property type="component" value="Unassembled WGS sequence"/>
</dbReference>
<keyword evidence="2" id="KW-1185">Reference proteome</keyword>